<keyword evidence="2" id="KW-1133">Transmembrane helix</keyword>
<feature type="transmembrane region" description="Helical" evidence="2">
    <location>
        <begin position="293"/>
        <end position="315"/>
    </location>
</feature>
<evidence type="ECO:0000313" key="4">
    <source>
        <dbReference type="Proteomes" id="UP000219688"/>
    </source>
</evidence>
<dbReference type="AlphaFoldDB" id="A0A285VMK1"/>
<protein>
    <submittedName>
        <fullName evidence="3">Uncharacterized protein</fullName>
    </submittedName>
</protein>
<feature type="transmembrane region" description="Helical" evidence="2">
    <location>
        <begin position="92"/>
        <end position="120"/>
    </location>
</feature>
<dbReference type="RefSeq" id="WP_141401454.1">
    <property type="nucleotide sequence ID" value="NZ_OBQK01000005.1"/>
</dbReference>
<feature type="transmembrane region" description="Helical" evidence="2">
    <location>
        <begin position="132"/>
        <end position="154"/>
    </location>
</feature>
<sequence length="623" mass="68597">MHTHPEGDVDRFDSVRRLSAAYQFRQWAGHLPYGYIFAITTSLFLFGASLADDSGILSVLSIALALFSYVLMREGRVESILLPLRTLTFTTLLARLFLRFAAMLGVSLVVLPAWVILPAANALSSTERLGELPLSISMAVANLVAARSFAHFVWDYVTSLSEKWAKFGTGSSRWFRRVLFAGLSSMAGAYANLCLTLMPWQGLPRQRGKPVHLNPRKFLAVASWMMLYVVAVGGATYLFITAMMPTEMLLPPLPASSGVGFTVAIATAACLAFALDVLSDLRRLTSTSRPRALAHLLGVVLLVWVASDTLGAMAVARADGLIGGPVVGSIRVHDVLLGAVLGGLAALLFDVSHALLAIFNRLSLPGRPPERQEREEIEESRRGDVSHEPGKFELTFRSPAGEMYSQHVTFVPALKGSLDDLMALTLRNLHASNPEAELRVYSEWGSDTPQFGVTGDWPVLRWVGRIEVQNASLRDRLLVRQVVHRSVRVSVPRRWRWTEWPAAGKRLAEQLANVEFTPKARLPYIAVRRAFDLSAVADDGRICWLSFSVGQRLPCASRYSFDSRVLHPIGKSLEFRWFAAPGDSSDPVEVHANHAPIGSAFVSRSLPPDKSCRLETSDAEQWN</sequence>
<keyword evidence="4" id="KW-1185">Reference proteome</keyword>
<gene>
    <name evidence="3" type="ORF">SAMN05421879_10521</name>
</gene>
<feature type="transmembrane region" description="Helical" evidence="2">
    <location>
        <begin position="55"/>
        <end position="72"/>
    </location>
</feature>
<feature type="transmembrane region" description="Helical" evidence="2">
    <location>
        <begin position="260"/>
        <end position="281"/>
    </location>
</feature>
<feature type="transmembrane region" description="Helical" evidence="2">
    <location>
        <begin position="174"/>
        <end position="197"/>
    </location>
</feature>
<feature type="transmembrane region" description="Helical" evidence="2">
    <location>
        <begin position="27"/>
        <end position="48"/>
    </location>
</feature>
<feature type="transmembrane region" description="Helical" evidence="2">
    <location>
        <begin position="218"/>
        <end position="240"/>
    </location>
</feature>
<organism evidence="3 4">
    <name type="scientific">Ornithinimicrobium cerasi</name>
    <dbReference type="NCBI Taxonomy" id="2248773"/>
    <lineage>
        <taxon>Bacteria</taxon>
        <taxon>Bacillati</taxon>
        <taxon>Actinomycetota</taxon>
        <taxon>Actinomycetes</taxon>
        <taxon>Micrococcales</taxon>
        <taxon>Ornithinimicrobiaceae</taxon>
        <taxon>Ornithinimicrobium</taxon>
    </lineage>
</organism>
<reference evidence="4" key="1">
    <citation type="submission" date="2017-08" db="EMBL/GenBank/DDBJ databases">
        <authorList>
            <person name="Varghese N."/>
            <person name="Submissions S."/>
        </authorList>
    </citation>
    <scope>NUCLEOTIDE SEQUENCE [LARGE SCALE GENOMIC DNA]</scope>
    <source>
        <strain evidence="4">USBA17B2</strain>
    </source>
</reference>
<proteinExistence type="predicted"/>
<name>A0A285VMK1_9MICO</name>
<keyword evidence="2" id="KW-0472">Membrane</keyword>
<evidence type="ECO:0000313" key="3">
    <source>
        <dbReference type="EMBL" id="SOC55315.1"/>
    </source>
</evidence>
<dbReference type="EMBL" id="OBQK01000005">
    <property type="protein sequence ID" value="SOC55315.1"/>
    <property type="molecule type" value="Genomic_DNA"/>
</dbReference>
<evidence type="ECO:0000256" key="2">
    <source>
        <dbReference type="SAM" id="Phobius"/>
    </source>
</evidence>
<feature type="region of interest" description="Disordered" evidence="1">
    <location>
        <begin position="368"/>
        <end position="389"/>
    </location>
</feature>
<keyword evidence="2" id="KW-0812">Transmembrane</keyword>
<feature type="transmembrane region" description="Helical" evidence="2">
    <location>
        <begin position="335"/>
        <end position="359"/>
    </location>
</feature>
<evidence type="ECO:0000256" key="1">
    <source>
        <dbReference type="SAM" id="MobiDB-lite"/>
    </source>
</evidence>
<dbReference type="Proteomes" id="UP000219688">
    <property type="component" value="Unassembled WGS sequence"/>
</dbReference>
<accession>A0A285VMK1</accession>